<gene>
    <name evidence="1" type="ORF">GCM10023208_28680</name>
</gene>
<comment type="caution">
    <text evidence="1">The sequence shown here is derived from an EMBL/GenBank/DDBJ whole genome shotgun (WGS) entry which is preliminary data.</text>
</comment>
<accession>A0ABP9KNM9</accession>
<proteinExistence type="predicted"/>
<dbReference type="SUPFAM" id="SSF52540">
    <property type="entry name" value="P-loop containing nucleoside triphosphate hydrolases"/>
    <property type="match status" value="1"/>
</dbReference>
<evidence type="ECO:0000313" key="2">
    <source>
        <dbReference type="Proteomes" id="UP001500518"/>
    </source>
</evidence>
<organism evidence="1 2">
    <name type="scientific">Erythrobacter westpacificensis</name>
    <dbReference type="NCBI Taxonomy" id="1055231"/>
    <lineage>
        <taxon>Bacteria</taxon>
        <taxon>Pseudomonadati</taxon>
        <taxon>Pseudomonadota</taxon>
        <taxon>Alphaproteobacteria</taxon>
        <taxon>Sphingomonadales</taxon>
        <taxon>Erythrobacteraceae</taxon>
        <taxon>Erythrobacter/Porphyrobacter group</taxon>
        <taxon>Erythrobacter</taxon>
    </lineage>
</organism>
<dbReference type="RefSeq" id="WP_346033702.1">
    <property type="nucleotide sequence ID" value="NZ_BAABHV010000021.1"/>
</dbReference>
<dbReference type="EMBL" id="BAABHV010000021">
    <property type="protein sequence ID" value="GAA5060391.1"/>
    <property type="molecule type" value="Genomic_DNA"/>
</dbReference>
<keyword evidence="1" id="KW-0808">Transferase</keyword>
<protein>
    <submittedName>
        <fullName evidence="1">Kinase</fullName>
    </submittedName>
</protein>
<keyword evidence="1" id="KW-0418">Kinase</keyword>
<sequence length="286" mass="31735">MSDPVADLIEAEGLPESYREVVEQHWEPLATRIARLPASRAPLVIGINGAQGSGKSTLCKFLEVLLARRRIRAVTLSLDDLYLTRAERLQLAEEVHPLFATRGVPGTHAVAMGLGIIEDMLAGRALDLPRFDKATDDRAAEGTRITGPVDVLLLEGWCVGAKPQDAAALAEPINPLEREEDPDGIWRSLVNHWLSEDYARLFDQIDLLVMLKVANFDAVRRNRALQEQKLRAANPDAPNVMDEAALERFLAHYERLTRHMLAEMPDRADVVIEIGPDQNPLPPAKD</sequence>
<evidence type="ECO:0000313" key="1">
    <source>
        <dbReference type="EMBL" id="GAA5060391.1"/>
    </source>
</evidence>
<reference evidence="2" key="1">
    <citation type="journal article" date="2019" name="Int. J. Syst. Evol. Microbiol.">
        <title>The Global Catalogue of Microorganisms (GCM) 10K type strain sequencing project: providing services to taxonomists for standard genome sequencing and annotation.</title>
        <authorList>
            <consortium name="The Broad Institute Genomics Platform"/>
            <consortium name="The Broad Institute Genome Sequencing Center for Infectious Disease"/>
            <person name="Wu L."/>
            <person name="Ma J."/>
        </authorList>
    </citation>
    <scope>NUCLEOTIDE SEQUENCE [LARGE SCALE GENOMIC DNA]</scope>
    <source>
        <strain evidence="2">JCM 18014</strain>
    </source>
</reference>
<dbReference type="Gene3D" id="3.40.50.300">
    <property type="entry name" value="P-loop containing nucleotide triphosphate hydrolases"/>
    <property type="match status" value="1"/>
</dbReference>
<dbReference type="PANTHER" id="PTHR10285">
    <property type="entry name" value="URIDINE KINASE"/>
    <property type="match status" value="1"/>
</dbReference>
<dbReference type="InterPro" id="IPR027417">
    <property type="entry name" value="P-loop_NTPase"/>
</dbReference>
<dbReference type="Proteomes" id="UP001500518">
    <property type="component" value="Unassembled WGS sequence"/>
</dbReference>
<keyword evidence="2" id="KW-1185">Reference proteome</keyword>
<dbReference type="GO" id="GO:0016301">
    <property type="term" value="F:kinase activity"/>
    <property type="evidence" value="ECO:0007669"/>
    <property type="project" value="UniProtKB-KW"/>
</dbReference>
<name>A0ABP9KNM9_9SPHN</name>